<name>A0A517ZGD2_9PLAN</name>
<proteinExistence type="predicted"/>
<dbReference type="EMBL" id="CP036276">
    <property type="protein sequence ID" value="QDU41556.1"/>
    <property type="molecule type" value="Genomic_DNA"/>
</dbReference>
<dbReference type="Proteomes" id="UP000319383">
    <property type="component" value="Chromosome"/>
</dbReference>
<dbReference type="AlphaFoldDB" id="A0A517ZGD2"/>
<sequence>MAGLLNGKQSMCRVVLRTLVVTLLAYFCVGLGTTTAADRKADGVKDFPKYSVFSKGIEKYFGQKRGYRDGDIISQSEVREVFRKLKSMGWVVTDQKEILAQVLPDNDYMVRQLRTKKGRVFMADLSKTPAAYDRLERFLRLPLSKREFRGLLNGPDGYKMFSYMVTSRGGKALGRQLSNIKQGRNFNKPTGHIYTVDQLVKRLSESYANYVVGLKQAATKK</sequence>
<evidence type="ECO:0000313" key="1">
    <source>
        <dbReference type="EMBL" id="QDU41556.1"/>
    </source>
</evidence>
<keyword evidence="2" id="KW-1185">Reference proteome</keyword>
<gene>
    <name evidence="1" type="ORF">Mal52_00090</name>
</gene>
<dbReference type="KEGG" id="sdyn:Mal52_00090"/>
<organism evidence="1 2">
    <name type="scientific">Symmachiella dynata</name>
    <dbReference type="NCBI Taxonomy" id="2527995"/>
    <lineage>
        <taxon>Bacteria</taxon>
        <taxon>Pseudomonadati</taxon>
        <taxon>Planctomycetota</taxon>
        <taxon>Planctomycetia</taxon>
        <taxon>Planctomycetales</taxon>
        <taxon>Planctomycetaceae</taxon>
        <taxon>Symmachiella</taxon>
    </lineage>
</organism>
<evidence type="ECO:0000313" key="2">
    <source>
        <dbReference type="Proteomes" id="UP000319383"/>
    </source>
</evidence>
<protein>
    <submittedName>
        <fullName evidence="1">Uncharacterized protein</fullName>
    </submittedName>
</protein>
<accession>A0A517ZGD2</accession>
<reference evidence="1 2" key="1">
    <citation type="submission" date="2019-02" db="EMBL/GenBank/DDBJ databases">
        <title>Deep-cultivation of Planctomycetes and their phenomic and genomic characterization uncovers novel biology.</title>
        <authorList>
            <person name="Wiegand S."/>
            <person name="Jogler M."/>
            <person name="Boedeker C."/>
            <person name="Pinto D."/>
            <person name="Vollmers J."/>
            <person name="Rivas-Marin E."/>
            <person name="Kohn T."/>
            <person name="Peeters S.H."/>
            <person name="Heuer A."/>
            <person name="Rast P."/>
            <person name="Oberbeckmann S."/>
            <person name="Bunk B."/>
            <person name="Jeske O."/>
            <person name="Meyerdierks A."/>
            <person name="Storesund J.E."/>
            <person name="Kallscheuer N."/>
            <person name="Luecker S."/>
            <person name="Lage O.M."/>
            <person name="Pohl T."/>
            <person name="Merkel B.J."/>
            <person name="Hornburger P."/>
            <person name="Mueller R.-W."/>
            <person name="Bruemmer F."/>
            <person name="Labrenz M."/>
            <person name="Spormann A.M."/>
            <person name="Op den Camp H."/>
            <person name="Overmann J."/>
            <person name="Amann R."/>
            <person name="Jetten M.S.M."/>
            <person name="Mascher T."/>
            <person name="Medema M.H."/>
            <person name="Devos D.P."/>
            <person name="Kaster A.-K."/>
            <person name="Ovreas L."/>
            <person name="Rohde M."/>
            <person name="Galperin M.Y."/>
            <person name="Jogler C."/>
        </authorList>
    </citation>
    <scope>NUCLEOTIDE SEQUENCE [LARGE SCALE GENOMIC DNA]</scope>
    <source>
        <strain evidence="1 2">Mal52</strain>
    </source>
</reference>